<feature type="domain" description="Serine aminopeptidase S33" evidence="5">
    <location>
        <begin position="26"/>
        <end position="258"/>
    </location>
</feature>
<dbReference type="Gene3D" id="3.40.50.1820">
    <property type="entry name" value="alpha/beta hydrolase"/>
    <property type="match status" value="1"/>
</dbReference>
<dbReference type="SUPFAM" id="SSF53474">
    <property type="entry name" value="alpha/beta-Hydrolases"/>
    <property type="match status" value="1"/>
</dbReference>
<comment type="similarity">
    <text evidence="2">Belongs to the AB hydrolase superfamily.</text>
</comment>
<evidence type="ECO:0000259" key="5">
    <source>
        <dbReference type="Pfam" id="PF12146"/>
    </source>
</evidence>
<evidence type="ECO:0000313" key="7">
    <source>
        <dbReference type="Proteomes" id="UP000189670"/>
    </source>
</evidence>
<reference evidence="7" key="1">
    <citation type="submission" date="2012-11" db="EMBL/GenBank/DDBJ databases">
        <authorList>
            <person name="Lucero-Rivera Y.E."/>
            <person name="Tovar-Ramirez D."/>
        </authorList>
    </citation>
    <scope>NUCLEOTIDE SEQUENCE [LARGE SCALE GENOMIC DNA]</scope>
    <source>
        <strain evidence="7">Araruama</strain>
    </source>
</reference>
<evidence type="ECO:0000256" key="4">
    <source>
        <dbReference type="ARBA" id="ARBA00071261"/>
    </source>
</evidence>
<evidence type="ECO:0000256" key="3">
    <source>
        <dbReference type="ARBA" id="ARBA00013254"/>
    </source>
</evidence>
<dbReference type="InterPro" id="IPR051044">
    <property type="entry name" value="MAG_DAG_Lipase"/>
</dbReference>
<dbReference type="FunFam" id="3.40.50.1820:FF:000117">
    <property type="entry name" value="Monoglyceride lipase, putative"/>
    <property type="match status" value="1"/>
</dbReference>
<proteinExistence type="inferred from homology"/>
<dbReference type="PANTHER" id="PTHR11614">
    <property type="entry name" value="PHOSPHOLIPASE-RELATED"/>
    <property type="match status" value="1"/>
</dbReference>
<dbReference type="AlphaFoldDB" id="A0A1V1P3T0"/>
<sequence length="277" mass="31568">MKHYDDYFKGVHQTDVYYQYWLPEDDPKAVILLVHGLVEHSGRYMNMVNYFVPQSYAVYGFDHMGHGKSHGQRTYIDQFKDFTDNIKQYFDLIRQKHQDLPIILFGHSMGALISANYLLDYQSELAAAVLSGPPLTVPNIVSRTMGGLMAKFVPWLGLIRINPDDISRDKAVVQAYIDDPLVFNGRISARLLSEIISGMQRVDSQASTINLPLCIVHGGNDKLADPKGSQLLYERVSSKQKFIKIYDGLYHEVLNEPEYQQVLTNIGEQLDAFVFQT</sequence>
<dbReference type="EC" id="3.1.1.23" evidence="3"/>
<gene>
    <name evidence="6" type="ORF">OMM_03918</name>
</gene>
<evidence type="ECO:0000256" key="1">
    <source>
        <dbReference type="ARBA" id="ARBA00001613"/>
    </source>
</evidence>
<accession>A0A1V1P3T0</accession>
<dbReference type="Proteomes" id="UP000189670">
    <property type="component" value="Unassembled WGS sequence"/>
</dbReference>
<dbReference type="InterPro" id="IPR029058">
    <property type="entry name" value="AB_hydrolase_fold"/>
</dbReference>
<evidence type="ECO:0000256" key="2">
    <source>
        <dbReference type="ARBA" id="ARBA00008645"/>
    </source>
</evidence>
<dbReference type="InterPro" id="IPR022742">
    <property type="entry name" value="Hydrolase_4"/>
</dbReference>
<protein>
    <recommendedName>
        <fullName evidence="4">Monoacylglycerol lipase</fullName>
        <ecNumber evidence="3">3.1.1.23</ecNumber>
    </recommendedName>
</protein>
<organism evidence="6 7">
    <name type="scientific">Candidatus Magnetoglobus multicellularis str. Araruama</name>
    <dbReference type="NCBI Taxonomy" id="890399"/>
    <lineage>
        <taxon>Bacteria</taxon>
        <taxon>Pseudomonadati</taxon>
        <taxon>Thermodesulfobacteriota</taxon>
        <taxon>Desulfobacteria</taxon>
        <taxon>Desulfobacterales</taxon>
        <taxon>Desulfobacteraceae</taxon>
        <taxon>Candidatus Magnetoglobus</taxon>
    </lineage>
</organism>
<comment type="catalytic activity">
    <reaction evidence="1">
        <text>Hydrolyzes glycerol monoesters of long-chain fatty acids.</text>
        <dbReference type="EC" id="3.1.1.23"/>
    </reaction>
</comment>
<comment type="caution">
    <text evidence="6">The sequence shown here is derived from an EMBL/GenBank/DDBJ whole genome shotgun (WGS) entry which is preliminary data.</text>
</comment>
<name>A0A1V1P3T0_9BACT</name>
<dbReference type="Pfam" id="PF12146">
    <property type="entry name" value="Hydrolase_4"/>
    <property type="match status" value="1"/>
</dbReference>
<dbReference type="EMBL" id="ATBP01000637">
    <property type="protein sequence ID" value="ETR69458.1"/>
    <property type="molecule type" value="Genomic_DNA"/>
</dbReference>
<dbReference type="GO" id="GO:0047372">
    <property type="term" value="F:monoacylglycerol lipase activity"/>
    <property type="evidence" value="ECO:0007669"/>
    <property type="project" value="UniProtKB-EC"/>
</dbReference>
<evidence type="ECO:0000313" key="6">
    <source>
        <dbReference type="EMBL" id="ETR69458.1"/>
    </source>
</evidence>